<evidence type="ECO:0000256" key="6">
    <source>
        <dbReference type="SAM" id="Phobius"/>
    </source>
</evidence>
<dbReference type="HOGENOM" id="CLU_007969_0_0_1"/>
<keyword evidence="2 6" id="KW-0812">Transmembrane</keyword>
<feature type="region of interest" description="Disordered" evidence="5">
    <location>
        <begin position="726"/>
        <end position="788"/>
    </location>
</feature>
<protein>
    <submittedName>
        <fullName evidence="7">Predicted protein</fullName>
    </submittedName>
</protein>
<accession>B0DMW2</accession>
<evidence type="ECO:0000313" key="7">
    <source>
        <dbReference type="EMBL" id="EDR04121.1"/>
    </source>
</evidence>
<dbReference type="PANTHER" id="PTHR15549">
    <property type="entry name" value="PAIRED IMMUNOGLOBULIN-LIKE TYPE 2 RECEPTOR"/>
    <property type="match status" value="1"/>
</dbReference>
<feature type="compositionally biased region" description="Low complexity" evidence="5">
    <location>
        <begin position="584"/>
        <end position="595"/>
    </location>
</feature>
<feature type="region of interest" description="Disordered" evidence="5">
    <location>
        <begin position="545"/>
        <end position="606"/>
    </location>
</feature>
<keyword evidence="8" id="KW-1185">Reference proteome</keyword>
<dbReference type="AlphaFoldDB" id="B0DMW2"/>
<feature type="compositionally biased region" description="Polar residues" evidence="5">
    <location>
        <begin position="755"/>
        <end position="780"/>
    </location>
</feature>
<feature type="region of interest" description="Disordered" evidence="5">
    <location>
        <begin position="82"/>
        <end position="108"/>
    </location>
</feature>
<dbReference type="InParanoid" id="B0DMW2"/>
<feature type="region of interest" description="Disordered" evidence="5">
    <location>
        <begin position="233"/>
        <end position="408"/>
    </location>
</feature>
<comment type="subcellular location">
    <subcellularLocation>
        <location evidence="1">Membrane</location>
        <topology evidence="1">Single-pass membrane protein</topology>
    </subcellularLocation>
</comment>
<feature type="compositionally biased region" description="Low complexity" evidence="5">
    <location>
        <begin position="812"/>
        <end position="821"/>
    </location>
</feature>
<feature type="compositionally biased region" description="Low complexity" evidence="5">
    <location>
        <begin position="734"/>
        <end position="745"/>
    </location>
</feature>
<dbReference type="KEGG" id="lbc:LACBIDRAFT_295133"/>
<feature type="transmembrane region" description="Helical" evidence="6">
    <location>
        <begin position="183"/>
        <end position="208"/>
    </location>
</feature>
<evidence type="ECO:0000256" key="2">
    <source>
        <dbReference type="ARBA" id="ARBA00022692"/>
    </source>
</evidence>
<feature type="region of interest" description="Disordered" evidence="5">
    <location>
        <begin position="113"/>
        <end position="132"/>
    </location>
</feature>
<evidence type="ECO:0000256" key="4">
    <source>
        <dbReference type="ARBA" id="ARBA00023136"/>
    </source>
</evidence>
<dbReference type="GeneID" id="6080854"/>
<evidence type="ECO:0000313" key="8">
    <source>
        <dbReference type="Proteomes" id="UP000001194"/>
    </source>
</evidence>
<evidence type="ECO:0000256" key="1">
    <source>
        <dbReference type="ARBA" id="ARBA00004167"/>
    </source>
</evidence>
<dbReference type="InterPro" id="IPR051694">
    <property type="entry name" value="Immunoregulatory_rcpt-like"/>
</dbReference>
<dbReference type="OrthoDB" id="2563978at2759"/>
<name>B0DMW2_LACBS</name>
<feature type="compositionally biased region" description="Low complexity" evidence="5">
    <location>
        <begin position="433"/>
        <end position="449"/>
    </location>
</feature>
<dbReference type="EMBL" id="DS547120">
    <property type="protein sequence ID" value="EDR04121.1"/>
    <property type="molecule type" value="Genomic_DNA"/>
</dbReference>
<dbReference type="Proteomes" id="UP000001194">
    <property type="component" value="Unassembled WGS sequence"/>
</dbReference>
<feature type="compositionally biased region" description="Low complexity" evidence="5">
    <location>
        <begin position="295"/>
        <end position="311"/>
    </location>
</feature>
<feature type="compositionally biased region" description="Low complexity" evidence="5">
    <location>
        <begin position="397"/>
        <end position="408"/>
    </location>
</feature>
<proteinExistence type="predicted"/>
<evidence type="ECO:0000256" key="5">
    <source>
        <dbReference type="SAM" id="MobiDB-lite"/>
    </source>
</evidence>
<dbReference type="GO" id="GO:0071944">
    <property type="term" value="C:cell periphery"/>
    <property type="evidence" value="ECO:0007669"/>
    <property type="project" value="UniProtKB-ARBA"/>
</dbReference>
<dbReference type="RefSeq" id="XP_001885376.1">
    <property type="nucleotide sequence ID" value="XM_001885341.1"/>
</dbReference>
<feature type="region of interest" description="Disordered" evidence="5">
    <location>
        <begin position="811"/>
        <end position="902"/>
    </location>
</feature>
<reference evidence="7 8" key="1">
    <citation type="journal article" date="2008" name="Nature">
        <title>The genome of Laccaria bicolor provides insights into mycorrhizal symbiosis.</title>
        <authorList>
            <person name="Martin F."/>
            <person name="Aerts A."/>
            <person name="Ahren D."/>
            <person name="Brun A."/>
            <person name="Danchin E.G.J."/>
            <person name="Duchaussoy F."/>
            <person name="Gibon J."/>
            <person name="Kohler A."/>
            <person name="Lindquist E."/>
            <person name="Pereda V."/>
            <person name="Salamov A."/>
            <person name="Shapiro H.J."/>
            <person name="Wuyts J."/>
            <person name="Blaudez D."/>
            <person name="Buee M."/>
            <person name="Brokstein P."/>
            <person name="Canbaeck B."/>
            <person name="Cohen D."/>
            <person name="Courty P.E."/>
            <person name="Coutinho P.M."/>
            <person name="Delaruelle C."/>
            <person name="Detter J.C."/>
            <person name="Deveau A."/>
            <person name="DiFazio S."/>
            <person name="Duplessis S."/>
            <person name="Fraissinet-Tachet L."/>
            <person name="Lucic E."/>
            <person name="Frey-Klett P."/>
            <person name="Fourrey C."/>
            <person name="Feussner I."/>
            <person name="Gay G."/>
            <person name="Grimwood J."/>
            <person name="Hoegger P.J."/>
            <person name="Jain P."/>
            <person name="Kilaru S."/>
            <person name="Labbe J."/>
            <person name="Lin Y.C."/>
            <person name="Legue V."/>
            <person name="Le Tacon F."/>
            <person name="Marmeisse R."/>
            <person name="Melayah D."/>
            <person name="Montanini B."/>
            <person name="Muratet M."/>
            <person name="Nehls U."/>
            <person name="Niculita-Hirzel H."/>
            <person name="Oudot-Le Secq M.P."/>
            <person name="Peter M."/>
            <person name="Quesneville H."/>
            <person name="Rajashekar B."/>
            <person name="Reich M."/>
            <person name="Rouhier N."/>
            <person name="Schmutz J."/>
            <person name="Yin T."/>
            <person name="Chalot M."/>
            <person name="Henrissat B."/>
            <person name="Kuees U."/>
            <person name="Lucas S."/>
            <person name="Van de Peer Y."/>
            <person name="Podila G.K."/>
            <person name="Polle A."/>
            <person name="Pukkila P.J."/>
            <person name="Richardson P.M."/>
            <person name="Rouze P."/>
            <person name="Sanders I.R."/>
            <person name="Stajich J.E."/>
            <person name="Tunlid A."/>
            <person name="Tuskan G."/>
            <person name="Grigoriev I.V."/>
        </authorList>
    </citation>
    <scope>NUCLEOTIDE SEQUENCE [LARGE SCALE GENOMIC DNA]</scope>
    <source>
        <strain evidence="8">S238N-H82 / ATCC MYA-4686</strain>
    </source>
</reference>
<feature type="compositionally biased region" description="Basic and acidic residues" evidence="5">
    <location>
        <begin position="330"/>
        <end position="342"/>
    </location>
</feature>
<dbReference type="GO" id="GO:0016020">
    <property type="term" value="C:membrane"/>
    <property type="evidence" value="ECO:0007669"/>
    <property type="project" value="UniProtKB-SubCell"/>
</dbReference>
<keyword evidence="4 6" id="KW-0472">Membrane</keyword>
<gene>
    <name evidence="7" type="ORF">LACBIDRAFT_295133</name>
</gene>
<keyword evidence="3 6" id="KW-1133">Transmembrane helix</keyword>
<feature type="region of interest" description="Disordered" evidence="5">
    <location>
        <begin position="427"/>
        <end position="449"/>
    </location>
</feature>
<organism evidence="8">
    <name type="scientific">Laccaria bicolor (strain S238N-H82 / ATCC MYA-4686)</name>
    <name type="common">Bicoloured deceiver</name>
    <name type="synonym">Laccaria laccata var. bicolor</name>
    <dbReference type="NCBI Taxonomy" id="486041"/>
    <lineage>
        <taxon>Eukaryota</taxon>
        <taxon>Fungi</taxon>
        <taxon>Dikarya</taxon>
        <taxon>Basidiomycota</taxon>
        <taxon>Agaricomycotina</taxon>
        <taxon>Agaricomycetes</taxon>
        <taxon>Agaricomycetidae</taxon>
        <taxon>Agaricales</taxon>
        <taxon>Agaricineae</taxon>
        <taxon>Hydnangiaceae</taxon>
        <taxon>Laccaria</taxon>
    </lineage>
</organism>
<feature type="compositionally biased region" description="Polar residues" evidence="5">
    <location>
        <begin position="343"/>
        <end position="354"/>
    </location>
</feature>
<feature type="region of interest" description="Disordered" evidence="5">
    <location>
        <begin position="498"/>
        <end position="524"/>
    </location>
</feature>
<sequence length="902" mass="93960">MAAPTQAYPPWLTPVPSVVTDAAGEPTTSTSIEYLPLTYYGPSIPLGTLWVYGGSLSPVFSITTLASTTITATIAPTTSPTTISAIPTTSITTSSPEMPSSSSLSSFTSAIPTTSITTSSPEMPPSSSLSSSFSSTTATSTTSLLTTSSASVSSHLTSSSTSSSSILPTPTVTPAGNLSRGQLIGIIVAGILTLIFIFACLIFFWLCYKQRRNRNSRTRFSYITPIDEDYFVIGPGGRSPGEGSPRHSGEEADPFLQRSRGPIAGPSGTQTQEMTQVGPELGVRSPPRMPLPPTGSLSSSGSSSTGASGYGVLLDRPSLGLLPSTPEENVGEHEPLSSHDMQRIQNESVLPSDQDQPDEEYTGAYAYSNSPLLPPPRLVDPETAYRPMDPLRPPFKSSPSHLSHQSSYPLDAEEAVTLTARRVRVESVSPHYSPLSTGSPAGPSTSGSGLLDALRLSGLGRFSWFNTSSEPRHSTHSQDYTVEPFTDADFEQGRLRNPNLGQQQVGLGPDGVRPTSNISARSAASGGTVYHDAYSSAPSTPVLALPPRAVTPPEVPAGEQSWLSGSSSAPPPAYEDPYSDPAPGGTSFSTQTGTGDILDTPAPPSAIPHFVSSTSLRDSNTTSSIALRNHPYPPGLALVSPKAWANSDLSSTASGSPVHLVSPHMDSPGGADVTIDIDILEEEPPNAGEGWRTMASGLFGPAGRRTTFGLPQYVYQPDFLSEQGSLHSMRSHMAPSSRSTGSASASRREMGGSFGSNSSRPSAYSAVSATHNSLSRQGSLGSDGFGRRRVGGPISPALSALGPMYRRSQWMAGSGSDSLSGSGSGGSGFGLASVVEQQQPAPAAMVGPPPSAHVSPDRSTIRTVTSGSATLRDDERRTTASPPLSPSFAPWAVGLDQDWTPA</sequence>
<evidence type="ECO:0000256" key="3">
    <source>
        <dbReference type="ARBA" id="ARBA00022989"/>
    </source>
</evidence>